<proteinExistence type="predicted"/>
<dbReference type="CDD" id="cd05155">
    <property type="entry name" value="APH_ChoK_like_1"/>
    <property type="match status" value="1"/>
</dbReference>
<feature type="domain" description="Aminoglycoside phosphotransferase" evidence="1">
    <location>
        <begin position="33"/>
        <end position="259"/>
    </location>
</feature>
<dbReference type="PANTHER" id="PTHR21310">
    <property type="entry name" value="AMINOGLYCOSIDE PHOSPHOTRANSFERASE-RELATED-RELATED"/>
    <property type="match status" value="1"/>
</dbReference>
<dbReference type="Gene3D" id="3.30.200.20">
    <property type="entry name" value="Phosphorylase Kinase, domain 1"/>
    <property type="match status" value="1"/>
</dbReference>
<dbReference type="PANTHER" id="PTHR21310:SF42">
    <property type="entry name" value="BIFUNCTIONAL AAC_APH"/>
    <property type="match status" value="1"/>
</dbReference>
<keyword evidence="3" id="KW-1185">Reference proteome</keyword>
<accession>A0A160T6D2</accession>
<sequence length="299" mass="31415">MHADEIDTDVALVGRLLAEQFPQWAGLPIAPVASAGTDNALYRLGDGLAVRLPRIYWAVGQVDKERAWLPRLAPSLPLAVPQPLAVGAPGAGYPYPWAVYRWLDGGNAAHTPPADLSRAAVELARFLLALQAIDPAGGPQAAEHGLRGVPLAERDAATRQAIAELAGMIDGDAATAVWEDALLAAEWAGPPVWFHGDLLPGNLLVAGGGLRAVIDWGGLGVGDPAPDLMIAWSLFSGDSRAAFRAALGVDEATWTRGRGHALSQAVIFVPYYLATNPEGVANARRAIDQVLADYRAGEP</sequence>
<dbReference type="AlphaFoldDB" id="A0A160T6D2"/>
<dbReference type="OrthoDB" id="3806873at2"/>
<dbReference type="RefSeq" id="WP_095043682.1">
    <property type="nucleotide sequence ID" value="NZ_LN890655.1"/>
</dbReference>
<evidence type="ECO:0000313" key="3">
    <source>
        <dbReference type="Proteomes" id="UP000215027"/>
    </source>
</evidence>
<reference evidence="2" key="1">
    <citation type="submission" date="2016-01" db="EMBL/GenBank/DDBJ databases">
        <authorList>
            <person name="Mcilroy J.S."/>
            <person name="Karst M S."/>
            <person name="Albertsen M."/>
        </authorList>
    </citation>
    <scope>NUCLEOTIDE SEQUENCE</scope>
    <source>
        <strain evidence="2">Cfx-K</strain>
    </source>
</reference>
<dbReference type="Proteomes" id="UP000215027">
    <property type="component" value="Chromosome I"/>
</dbReference>
<dbReference type="InterPro" id="IPR051678">
    <property type="entry name" value="AGP_Transferase"/>
</dbReference>
<evidence type="ECO:0000313" key="2">
    <source>
        <dbReference type="EMBL" id="CUS04340.2"/>
    </source>
</evidence>
<gene>
    <name evidence="2" type="ORF">CFX0092_A2462</name>
</gene>
<dbReference type="KEGG" id="pbf:CFX0092_A2462"/>
<dbReference type="InterPro" id="IPR002575">
    <property type="entry name" value="Aminoglycoside_PTrfase"/>
</dbReference>
<name>A0A160T6D2_9CHLR</name>
<evidence type="ECO:0000259" key="1">
    <source>
        <dbReference type="Pfam" id="PF01636"/>
    </source>
</evidence>
<dbReference type="Gene3D" id="3.90.1200.10">
    <property type="match status" value="1"/>
</dbReference>
<dbReference type="Pfam" id="PF01636">
    <property type="entry name" value="APH"/>
    <property type="match status" value="1"/>
</dbReference>
<organism evidence="2 3">
    <name type="scientific">Candidatus Promineifilum breve</name>
    <dbReference type="NCBI Taxonomy" id="1806508"/>
    <lineage>
        <taxon>Bacteria</taxon>
        <taxon>Bacillati</taxon>
        <taxon>Chloroflexota</taxon>
        <taxon>Ardenticatenia</taxon>
        <taxon>Candidatus Promineifilales</taxon>
        <taxon>Candidatus Promineifilaceae</taxon>
        <taxon>Candidatus Promineifilum</taxon>
    </lineage>
</organism>
<dbReference type="EMBL" id="LN890655">
    <property type="protein sequence ID" value="CUS04340.2"/>
    <property type="molecule type" value="Genomic_DNA"/>
</dbReference>
<dbReference type="InterPro" id="IPR011009">
    <property type="entry name" value="Kinase-like_dom_sf"/>
</dbReference>
<dbReference type="GO" id="GO:0016740">
    <property type="term" value="F:transferase activity"/>
    <property type="evidence" value="ECO:0007669"/>
    <property type="project" value="UniProtKB-KW"/>
</dbReference>
<dbReference type="SUPFAM" id="SSF56112">
    <property type="entry name" value="Protein kinase-like (PK-like)"/>
    <property type="match status" value="1"/>
</dbReference>
<protein>
    <submittedName>
        <fullName evidence="2">Aminoglycoside phosphotransferase</fullName>
    </submittedName>
</protein>